<evidence type="ECO:0000313" key="2">
    <source>
        <dbReference type="Proteomes" id="UP001153332"/>
    </source>
</evidence>
<accession>A0ACC2IY81</accession>
<proteinExistence type="predicted"/>
<protein>
    <submittedName>
        <fullName evidence="1">Uncharacterized protein</fullName>
    </submittedName>
</protein>
<name>A0ACC2IY81_9PEZI</name>
<keyword evidence="2" id="KW-1185">Reference proteome</keyword>
<gene>
    <name evidence="1" type="ORF">O1611_g10442</name>
</gene>
<dbReference type="Proteomes" id="UP001153332">
    <property type="component" value="Unassembled WGS sequence"/>
</dbReference>
<organism evidence="1 2">
    <name type="scientific">Lasiodiplodia mahajangana</name>
    <dbReference type="NCBI Taxonomy" id="1108764"/>
    <lineage>
        <taxon>Eukaryota</taxon>
        <taxon>Fungi</taxon>
        <taxon>Dikarya</taxon>
        <taxon>Ascomycota</taxon>
        <taxon>Pezizomycotina</taxon>
        <taxon>Dothideomycetes</taxon>
        <taxon>Dothideomycetes incertae sedis</taxon>
        <taxon>Botryosphaeriales</taxon>
        <taxon>Botryosphaeriaceae</taxon>
        <taxon>Lasiodiplodia</taxon>
    </lineage>
</organism>
<dbReference type="EMBL" id="JAPUUL010004184">
    <property type="protein sequence ID" value="KAJ8120134.1"/>
    <property type="molecule type" value="Genomic_DNA"/>
</dbReference>
<sequence>MRIGISRQFGGGGGGIGIGCYKSFTGGCYTTELDARIYMVNSKRATLWAALWTYASPNGGASYAPAAEAIMAPNISEAA</sequence>
<evidence type="ECO:0000313" key="1">
    <source>
        <dbReference type="EMBL" id="KAJ8120134.1"/>
    </source>
</evidence>
<comment type="caution">
    <text evidence="1">The sequence shown here is derived from an EMBL/GenBank/DDBJ whole genome shotgun (WGS) entry which is preliminary data.</text>
</comment>
<reference evidence="1" key="1">
    <citation type="submission" date="2022-12" db="EMBL/GenBank/DDBJ databases">
        <title>Genome Sequence of Lasiodiplodia mahajangana.</title>
        <authorList>
            <person name="Buettner E."/>
        </authorList>
    </citation>
    <scope>NUCLEOTIDE SEQUENCE</scope>
    <source>
        <strain evidence="1">VT137</strain>
    </source>
</reference>